<reference evidence="3 4" key="1">
    <citation type="submission" date="2024-01" db="EMBL/GenBank/DDBJ databases">
        <title>The genomes of 5 underutilized Papilionoideae crops provide insights into root nodulation and disease resistance.</title>
        <authorList>
            <person name="Yuan L."/>
        </authorList>
    </citation>
    <scope>NUCLEOTIDE SEQUENCE [LARGE SCALE GENOMIC DNA]</scope>
    <source>
        <strain evidence="3">LY-2023</strain>
        <tissue evidence="3">Leaf</tissue>
    </source>
</reference>
<accession>A0AAN9F0F4</accession>
<protein>
    <submittedName>
        <fullName evidence="3">Uncharacterized protein</fullName>
    </submittedName>
</protein>
<organism evidence="3 4">
    <name type="scientific">Clitoria ternatea</name>
    <name type="common">Butterfly pea</name>
    <dbReference type="NCBI Taxonomy" id="43366"/>
    <lineage>
        <taxon>Eukaryota</taxon>
        <taxon>Viridiplantae</taxon>
        <taxon>Streptophyta</taxon>
        <taxon>Embryophyta</taxon>
        <taxon>Tracheophyta</taxon>
        <taxon>Spermatophyta</taxon>
        <taxon>Magnoliopsida</taxon>
        <taxon>eudicotyledons</taxon>
        <taxon>Gunneridae</taxon>
        <taxon>Pentapetalae</taxon>
        <taxon>rosids</taxon>
        <taxon>fabids</taxon>
        <taxon>Fabales</taxon>
        <taxon>Fabaceae</taxon>
        <taxon>Papilionoideae</taxon>
        <taxon>50 kb inversion clade</taxon>
        <taxon>NPAAA clade</taxon>
        <taxon>indigoferoid/millettioid clade</taxon>
        <taxon>Phaseoleae</taxon>
        <taxon>Clitoria</taxon>
    </lineage>
</organism>
<evidence type="ECO:0000313" key="3">
    <source>
        <dbReference type="EMBL" id="KAK7265951.1"/>
    </source>
</evidence>
<keyword evidence="2" id="KW-0812">Transmembrane</keyword>
<evidence type="ECO:0000313" key="4">
    <source>
        <dbReference type="Proteomes" id="UP001359559"/>
    </source>
</evidence>
<evidence type="ECO:0000256" key="1">
    <source>
        <dbReference type="SAM" id="MobiDB-lite"/>
    </source>
</evidence>
<name>A0AAN9F0F4_CLITE</name>
<feature type="region of interest" description="Disordered" evidence="1">
    <location>
        <begin position="18"/>
        <end position="42"/>
    </location>
</feature>
<dbReference type="Proteomes" id="UP001359559">
    <property type="component" value="Unassembled WGS sequence"/>
</dbReference>
<proteinExistence type="predicted"/>
<dbReference type="EMBL" id="JAYKXN010000008">
    <property type="protein sequence ID" value="KAK7265951.1"/>
    <property type="molecule type" value="Genomic_DNA"/>
</dbReference>
<feature type="compositionally biased region" description="Polar residues" evidence="1">
    <location>
        <begin position="19"/>
        <end position="42"/>
    </location>
</feature>
<keyword evidence="2" id="KW-1133">Transmembrane helix</keyword>
<sequence>MDRLHRSQIGEFEDIKLNPNESCLGTPTHTQRPTPSPSNPHTTQTPFSLLILSLNSHPKTFPTLIHPNYSPPLPSNFYFSQKIFPSFRHHLFAISFQASVTADRYASLRFPTRCFLSRSVGFAVYFSPTKEQVLLFFDSIAPHSALTVAVASSAFWFQRALLRWICIPLIFIPIAPVTILLL</sequence>
<feature type="transmembrane region" description="Helical" evidence="2">
    <location>
        <begin position="161"/>
        <end position="181"/>
    </location>
</feature>
<keyword evidence="2" id="KW-0472">Membrane</keyword>
<comment type="caution">
    <text evidence="3">The sequence shown here is derived from an EMBL/GenBank/DDBJ whole genome shotgun (WGS) entry which is preliminary data.</text>
</comment>
<evidence type="ECO:0000256" key="2">
    <source>
        <dbReference type="SAM" id="Phobius"/>
    </source>
</evidence>
<gene>
    <name evidence="3" type="ORF">RJT34_33577</name>
</gene>
<dbReference type="AlphaFoldDB" id="A0AAN9F0F4"/>
<keyword evidence="4" id="KW-1185">Reference proteome</keyword>